<accession>A0ABU0IS53</accession>
<comment type="caution">
    <text evidence="2">The sequence shown here is derived from an EMBL/GenBank/DDBJ whole genome shotgun (WGS) entry which is preliminary data.</text>
</comment>
<dbReference type="EMBL" id="JAUSVS010000004">
    <property type="protein sequence ID" value="MDQ0464845.1"/>
    <property type="molecule type" value="Genomic_DNA"/>
</dbReference>
<feature type="domain" description="SnoaL-like" evidence="1">
    <location>
        <begin position="8"/>
        <end position="108"/>
    </location>
</feature>
<dbReference type="InterPro" id="IPR032710">
    <property type="entry name" value="NTF2-like_dom_sf"/>
</dbReference>
<dbReference type="RefSeq" id="WP_307349792.1">
    <property type="nucleotide sequence ID" value="NZ_JAUSVS010000004.1"/>
</dbReference>
<name>A0ABU0IS53_9CAUL</name>
<dbReference type="Gene3D" id="3.10.450.50">
    <property type="match status" value="1"/>
</dbReference>
<keyword evidence="3" id="KW-1185">Reference proteome</keyword>
<sequence>MTDTVALARRFFDAIEAGDVAAVADCYADHAVIWHNTDGIETSKADNLKVLGLFVKHLPGRRYEDRRTHAIPGGFVQQHRLTRPRPDGTTAEVTACIVCQVEDGKITRLDEYFDQAAIDAYAR</sequence>
<organism evidence="2 3">
    <name type="scientific">Caulobacter ginsengisoli</name>
    <dbReference type="NCBI Taxonomy" id="400775"/>
    <lineage>
        <taxon>Bacteria</taxon>
        <taxon>Pseudomonadati</taxon>
        <taxon>Pseudomonadota</taxon>
        <taxon>Alphaproteobacteria</taxon>
        <taxon>Caulobacterales</taxon>
        <taxon>Caulobacteraceae</taxon>
        <taxon>Caulobacter</taxon>
    </lineage>
</organism>
<dbReference type="Pfam" id="PF12680">
    <property type="entry name" value="SnoaL_2"/>
    <property type="match status" value="1"/>
</dbReference>
<reference evidence="2 3" key="1">
    <citation type="submission" date="2023-07" db="EMBL/GenBank/DDBJ databases">
        <title>Genomic Encyclopedia of Type Strains, Phase IV (KMG-IV): sequencing the most valuable type-strain genomes for metagenomic binning, comparative biology and taxonomic classification.</title>
        <authorList>
            <person name="Goeker M."/>
        </authorList>
    </citation>
    <scope>NUCLEOTIDE SEQUENCE [LARGE SCALE GENOMIC DNA]</scope>
    <source>
        <strain evidence="2 3">DSM 18695</strain>
    </source>
</reference>
<gene>
    <name evidence="2" type="ORF">QO010_002629</name>
</gene>
<dbReference type="InterPro" id="IPR037401">
    <property type="entry name" value="SnoaL-like"/>
</dbReference>
<evidence type="ECO:0000259" key="1">
    <source>
        <dbReference type="Pfam" id="PF12680"/>
    </source>
</evidence>
<protein>
    <submittedName>
        <fullName evidence="2">Ketosteroid isomerase-like protein</fullName>
    </submittedName>
</protein>
<evidence type="ECO:0000313" key="2">
    <source>
        <dbReference type="EMBL" id="MDQ0464845.1"/>
    </source>
</evidence>
<proteinExistence type="predicted"/>
<evidence type="ECO:0000313" key="3">
    <source>
        <dbReference type="Proteomes" id="UP001228905"/>
    </source>
</evidence>
<dbReference type="SUPFAM" id="SSF54427">
    <property type="entry name" value="NTF2-like"/>
    <property type="match status" value="1"/>
</dbReference>
<dbReference type="Proteomes" id="UP001228905">
    <property type="component" value="Unassembled WGS sequence"/>
</dbReference>